<sequence length="249" mass="27029">MTEKTWLERRDHSDGVTEICLQRAPVNALCPEFLMDFAQMVEDLERDSTVGAIVITSDFKVLSAGLDLKEAQTYDLEQQQAIVHGLNMGFLALFSCPKPTVCAVNGAAIAGGLFFVLASDLRVAHPSARLGLAEVRVGADFPVGPMEIARSSLDPNTLRRLMLTGHPMSAEDALRFGVVDVIDEKTRERALVEAARLAQNPPGTYAAIKRQIRNATIQDIERAAAHGANAPKGGWFNDETRAAMARMIG</sequence>
<dbReference type="CDD" id="cd06558">
    <property type="entry name" value="crotonase-like"/>
    <property type="match status" value="1"/>
</dbReference>
<evidence type="ECO:0000313" key="3">
    <source>
        <dbReference type="EMBL" id="MFC3616543.1"/>
    </source>
</evidence>
<protein>
    <submittedName>
        <fullName evidence="3">Enoyl-CoA hydratase/isomerase family protein</fullName>
    </submittedName>
</protein>
<dbReference type="PANTHER" id="PTHR11941">
    <property type="entry name" value="ENOYL-COA HYDRATASE-RELATED"/>
    <property type="match status" value="1"/>
</dbReference>
<organism evidence="3 4">
    <name type="scientific">Lutimaribacter marinistellae</name>
    <dbReference type="NCBI Taxonomy" id="1820329"/>
    <lineage>
        <taxon>Bacteria</taxon>
        <taxon>Pseudomonadati</taxon>
        <taxon>Pseudomonadota</taxon>
        <taxon>Alphaproteobacteria</taxon>
        <taxon>Rhodobacterales</taxon>
        <taxon>Roseobacteraceae</taxon>
        <taxon>Lutimaribacter</taxon>
    </lineage>
</organism>
<keyword evidence="1" id="KW-0443">Lipid metabolism</keyword>
<keyword evidence="2" id="KW-0456">Lyase</keyword>
<keyword evidence="4" id="KW-1185">Reference proteome</keyword>
<comment type="caution">
    <text evidence="3">The sequence shown here is derived from an EMBL/GenBank/DDBJ whole genome shotgun (WGS) entry which is preliminary data.</text>
</comment>
<dbReference type="RefSeq" id="WP_386737856.1">
    <property type="nucleotide sequence ID" value="NZ_JBHRXI010000049.1"/>
</dbReference>
<dbReference type="Proteomes" id="UP001595629">
    <property type="component" value="Unassembled WGS sequence"/>
</dbReference>
<name>A0ABV7TPY1_9RHOB</name>
<evidence type="ECO:0000313" key="4">
    <source>
        <dbReference type="Proteomes" id="UP001595629"/>
    </source>
</evidence>
<accession>A0ABV7TPY1</accession>
<dbReference type="InterPro" id="IPR029045">
    <property type="entry name" value="ClpP/crotonase-like_dom_sf"/>
</dbReference>
<dbReference type="EMBL" id="JBHRXI010000049">
    <property type="protein sequence ID" value="MFC3616543.1"/>
    <property type="molecule type" value="Genomic_DNA"/>
</dbReference>
<dbReference type="Pfam" id="PF00378">
    <property type="entry name" value="ECH_1"/>
    <property type="match status" value="1"/>
</dbReference>
<proteinExistence type="predicted"/>
<dbReference type="SUPFAM" id="SSF52096">
    <property type="entry name" value="ClpP/crotonase"/>
    <property type="match status" value="1"/>
</dbReference>
<reference evidence="4" key="1">
    <citation type="journal article" date="2019" name="Int. J. Syst. Evol. Microbiol.">
        <title>The Global Catalogue of Microorganisms (GCM) 10K type strain sequencing project: providing services to taxonomists for standard genome sequencing and annotation.</title>
        <authorList>
            <consortium name="The Broad Institute Genomics Platform"/>
            <consortium name="The Broad Institute Genome Sequencing Center for Infectious Disease"/>
            <person name="Wu L."/>
            <person name="Ma J."/>
        </authorList>
    </citation>
    <scope>NUCLEOTIDE SEQUENCE [LARGE SCALE GENOMIC DNA]</scope>
    <source>
        <strain evidence="4">KCTC 42911</strain>
    </source>
</reference>
<evidence type="ECO:0000256" key="2">
    <source>
        <dbReference type="ARBA" id="ARBA00023239"/>
    </source>
</evidence>
<gene>
    <name evidence="3" type="ORF">ACFORG_22600</name>
</gene>
<evidence type="ECO:0000256" key="1">
    <source>
        <dbReference type="ARBA" id="ARBA00023098"/>
    </source>
</evidence>
<dbReference type="PANTHER" id="PTHR11941:SF169">
    <property type="entry name" value="(7AS)-7A-METHYL-1,5-DIOXO-2,3,5,6,7,7A-HEXAHYDRO-1H-INDENE-CARBOXYL-COA HYDROLASE"/>
    <property type="match status" value="1"/>
</dbReference>
<dbReference type="Gene3D" id="3.90.226.10">
    <property type="entry name" value="2-enoyl-CoA Hydratase, Chain A, domain 1"/>
    <property type="match status" value="1"/>
</dbReference>
<dbReference type="InterPro" id="IPR001753">
    <property type="entry name" value="Enoyl-CoA_hydra/iso"/>
</dbReference>